<dbReference type="PANTHER" id="PTHR43289">
    <property type="entry name" value="MITOGEN-ACTIVATED PROTEIN KINASE KINASE KINASE 20-RELATED"/>
    <property type="match status" value="1"/>
</dbReference>
<feature type="region of interest" description="Disordered" evidence="5">
    <location>
        <begin position="262"/>
        <end position="288"/>
    </location>
</feature>
<dbReference type="SUPFAM" id="SSF56112">
    <property type="entry name" value="Protein kinase-like (PK-like)"/>
    <property type="match status" value="1"/>
</dbReference>
<reference evidence="7 8" key="1">
    <citation type="submission" date="2020-04" db="EMBL/GenBank/DDBJ databases">
        <title>Draft genome of Pyxidicoccus fallax type strain.</title>
        <authorList>
            <person name="Whitworth D.E."/>
        </authorList>
    </citation>
    <scope>NUCLEOTIDE SEQUENCE [LARGE SCALE GENOMIC DNA]</scope>
    <source>
        <strain evidence="7 8">DSM 14698</strain>
    </source>
</reference>
<dbReference type="PROSITE" id="PS50011">
    <property type="entry name" value="PROTEIN_KINASE_DOM"/>
    <property type="match status" value="1"/>
</dbReference>
<dbReference type="GO" id="GO:0004674">
    <property type="term" value="F:protein serine/threonine kinase activity"/>
    <property type="evidence" value="ECO:0007669"/>
    <property type="project" value="TreeGrafter"/>
</dbReference>
<sequence>MGYPYLVLEYVHGEGLYRWVWLRNPTARQVAGLLLQVAEALAAAHARGVLHRDFKGGNVLVRGDGRLVVLDWGAGIYPQAAPLTRTGRLPPGTPAYFSPRVMAWRTRALGGGGGRYPYTVADEAYAVGVTFYRLLADEYPPLQLGWGEADAEQEAGAVAPEPLSRLNPRVPETLAAVVMRLVAFRPEARPARTEVLAAEVRALLRAADAAWDVPLFEWYAGPGPHSRTTTGQEEWGPVAPGDEADLLRDRQQRIDARANRAAERWLRRRHPQSLAPREEEDAAAPQPVGKAQTLLDVLPLVAPAPVAAGGEAAPEETRPVPAPGPRPTMGQVATGALEPVAAEALPSRRHASRPRAWLALLVVAGLAGGVLVARRGPVPTPHGAPVTSDREVAPPPEAPDADAPAGASRAVPPPPSLQEQPMPSSSPLSVRKPGLVSSLKRGVAACGAATAMACSGAPVRPTAGSACPERAFADMRELGLNEGRQVNIYVHKDKPGYLGDPLFVREGEIVSRVFDSTSLPDDTLIYGWLSIGKERVFGYYTMLELPNGRRYSVCLVLNNERGQPKNAASTPDAPAVSRVSVFKVVDSF</sequence>
<keyword evidence="8" id="KW-1185">Reference proteome</keyword>
<evidence type="ECO:0000313" key="8">
    <source>
        <dbReference type="Proteomes" id="UP000518300"/>
    </source>
</evidence>
<evidence type="ECO:0000256" key="2">
    <source>
        <dbReference type="ARBA" id="ARBA00022741"/>
    </source>
</evidence>
<feature type="region of interest" description="Disordered" evidence="5">
    <location>
        <begin position="375"/>
        <end position="432"/>
    </location>
</feature>
<feature type="domain" description="Protein kinase" evidence="6">
    <location>
        <begin position="1"/>
        <end position="204"/>
    </location>
</feature>
<protein>
    <submittedName>
        <fullName evidence="7">Phosphotransferase</fullName>
    </submittedName>
</protein>
<dbReference type="AlphaFoldDB" id="A0A848LTU4"/>
<dbReference type="Gene3D" id="1.10.510.10">
    <property type="entry name" value="Transferase(Phosphotransferase) domain 1"/>
    <property type="match status" value="1"/>
</dbReference>
<evidence type="ECO:0000256" key="1">
    <source>
        <dbReference type="ARBA" id="ARBA00022679"/>
    </source>
</evidence>
<keyword evidence="3" id="KW-0418">Kinase</keyword>
<gene>
    <name evidence="7" type="ORF">HG543_41965</name>
</gene>
<dbReference type="GO" id="GO:0005524">
    <property type="term" value="F:ATP binding"/>
    <property type="evidence" value="ECO:0007669"/>
    <property type="project" value="UniProtKB-KW"/>
</dbReference>
<comment type="caution">
    <text evidence="7">The sequence shown here is derived from an EMBL/GenBank/DDBJ whole genome shotgun (WGS) entry which is preliminary data.</text>
</comment>
<evidence type="ECO:0000256" key="4">
    <source>
        <dbReference type="ARBA" id="ARBA00022840"/>
    </source>
</evidence>
<evidence type="ECO:0000256" key="3">
    <source>
        <dbReference type="ARBA" id="ARBA00022777"/>
    </source>
</evidence>
<evidence type="ECO:0000313" key="7">
    <source>
        <dbReference type="EMBL" id="NMO21375.1"/>
    </source>
</evidence>
<dbReference type="SMART" id="SM00220">
    <property type="entry name" value="S_TKc"/>
    <property type="match status" value="1"/>
</dbReference>
<dbReference type="PANTHER" id="PTHR43289:SF6">
    <property type="entry name" value="SERINE_THREONINE-PROTEIN KINASE NEKL-3"/>
    <property type="match status" value="1"/>
</dbReference>
<organism evidence="7 8">
    <name type="scientific">Pyxidicoccus fallax</name>
    <dbReference type="NCBI Taxonomy" id="394095"/>
    <lineage>
        <taxon>Bacteria</taxon>
        <taxon>Pseudomonadati</taxon>
        <taxon>Myxococcota</taxon>
        <taxon>Myxococcia</taxon>
        <taxon>Myxococcales</taxon>
        <taxon>Cystobacterineae</taxon>
        <taxon>Myxococcaceae</taxon>
        <taxon>Pyxidicoccus</taxon>
    </lineage>
</organism>
<dbReference type="PROSITE" id="PS00108">
    <property type="entry name" value="PROTEIN_KINASE_ST"/>
    <property type="match status" value="1"/>
</dbReference>
<name>A0A848LTU4_9BACT</name>
<evidence type="ECO:0000256" key="5">
    <source>
        <dbReference type="SAM" id="MobiDB-lite"/>
    </source>
</evidence>
<dbReference type="EMBL" id="JABBJJ010000317">
    <property type="protein sequence ID" value="NMO21375.1"/>
    <property type="molecule type" value="Genomic_DNA"/>
</dbReference>
<accession>A0A848LTU4</accession>
<proteinExistence type="predicted"/>
<feature type="compositionally biased region" description="Low complexity" evidence="5">
    <location>
        <begin position="417"/>
        <end position="429"/>
    </location>
</feature>
<dbReference type="InterPro" id="IPR008271">
    <property type="entry name" value="Ser/Thr_kinase_AS"/>
</dbReference>
<dbReference type="Pfam" id="PF00069">
    <property type="entry name" value="Pkinase"/>
    <property type="match status" value="1"/>
</dbReference>
<keyword evidence="1 7" id="KW-0808">Transferase</keyword>
<dbReference type="InterPro" id="IPR011009">
    <property type="entry name" value="Kinase-like_dom_sf"/>
</dbReference>
<dbReference type="InterPro" id="IPR000719">
    <property type="entry name" value="Prot_kinase_dom"/>
</dbReference>
<keyword evidence="2" id="KW-0547">Nucleotide-binding</keyword>
<dbReference type="Proteomes" id="UP000518300">
    <property type="component" value="Unassembled WGS sequence"/>
</dbReference>
<evidence type="ECO:0000259" key="6">
    <source>
        <dbReference type="PROSITE" id="PS50011"/>
    </source>
</evidence>
<feature type="compositionally biased region" description="Low complexity" evidence="5">
    <location>
        <begin position="401"/>
        <end position="410"/>
    </location>
</feature>
<keyword evidence="4" id="KW-0067">ATP-binding</keyword>